<dbReference type="NCBIfam" id="NF009466">
    <property type="entry name" value="PRK12826.1-2"/>
    <property type="match status" value="1"/>
</dbReference>
<keyword evidence="10 14" id="KW-0275">Fatty acid biosynthesis</keyword>
<keyword evidence="9 14" id="KW-0443">Lipid metabolism</keyword>
<dbReference type="SUPFAM" id="SSF51735">
    <property type="entry name" value="NAD(P)-binding Rossmann-fold domains"/>
    <property type="match status" value="1"/>
</dbReference>
<dbReference type="GO" id="GO:0006633">
    <property type="term" value="P:fatty acid biosynthetic process"/>
    <property type="evidence" value="ECO:0007669"/>
    <property type="project" value="UniProtKB-UniPathway"/>
</dbReference>
<dbReference type="CDD" id="cd05333">
    <property type="entry name" value="BKR_SDR_c"/>
    <property type="match status" value="1"/>
</dbReference>
<evidence type="ECO:0000256" key="13">
    <source>
        <dbReference type="PIRSR" id="PIRSR611284-2"/>
    </source>
</evidence>
<gene>
    <name evidence="16" type="ORF">SAMN05421781_0222</name>
</gene>
<evidence type="ECO:0000256" key="11">
    <source>
        <dbReference type="ARBA" id="ARBA00048508"/>
    </source>
</evidence>
<dbReference type="SMART" id="SM00822">
    <property type="entry name" value="PKS_KR"/>
    <property type="match status" value="1"/>
</dbReference>
<comment type="function">
    <text evidence="1 14">Catalyzes the NADPH-dependent reduction of beta-ketoacyl-ACP substrates to beta-hydroxyacyl-ACP products, the first reductive step in the elongation cycle of fatty acid biosynthesis.</text>
</comment>
<evidence type="ECO:0000313" key="17">
    <source>
        <dbReference type="Proteomes" id="UP000199488"/>
    </source>
</evidence>
<evidence type="ECO:0000313" key="16">
    <source>
        <dbReference type="EMBL" id="SDW03906.1"/>
    </source>
</evidence>
<dbReference type="EC" id="1.1.1.100" evidence="14"/>
<evidence type="ECO:0000256" key="10">
    <source>
        <dbReference type="ARBA" id="ARBA00023160"/>
    </source>
</evidence>
<comment type="similarity">
    <text evidence="3 14">Belongs to the short-chain dehydrogenases/reductases (SDR) family.</text>
</comment>
<evidence type="ECO:0000256" key="3">
    <source>
        <dbReference type="ARBA" id="ARBA00006484"/>
    </source>
</evidence>
<feature type="domain" description="Ketoreductase" evidence="15">
    <location>
        <begin position="6"/>
        <end position="186"/>
    </location>
</feature>
<dbReference type="InterPro" id="IPR036291">
    <property type="entry name" value="NAD(P)-bd_dom_sf"/>
</dbReference>
<dbReference type="PROSITE" id="PS00061">
    <property type="entry name" value="ADH_SHORT"/>
    <property type="match status" value="1"/>
</dbReference>
<accession>A0A1H2Q9R8</accession>
<dbReference type="NCBIfam" id="TIGR01830">
    <property type="entry name" value="3oxo_ACP_reduc"/>
    <property type="match status" value="1"/>
</dbReference>
<dbReference type="InterPro" id="IPR020904">
    <property type="entry name" value="Sc_DH/Rdtase_CS"/>
</dbReference>
<dbReference type="NCBIfam" id="NF004197">
    <property type="entry name" value="PRK05653.1-1"/>
    <property type="match status" value="1"/>
</dbReference>
<comment type="subunit">
    <text evidence="4 14">Homotetramer.</text>
</comment>
<evidence type="ECO:0000256" key="9">
    <source>
        <dbReference type="ARBA" id="ARBA00023098"/>
    </source>
</evidence>
<feature type="binding site" evidence="13">
    <location>
        <position position="188"/>
    </location>
    <ligand>
        <name>NADP(+)</name>
        <dbReference type="ChEBI" id="CHEBI:58349"/>
    </ligand>
</feature>
<feature type="binding site" evidence="13">
    <location>
        <begin position="155"/>
        <end position="159"/>
    </location>
    <ligand>
        <name>NADP(+)</name>
        <dbReference type="ChEBI" id="CHEBI:58349"/>
    </ligand>
</feature>
<dbReference type="PANTHER" id="PTHR42879:SF2">
    <property type="entry name" value="3-OXOACYL-[ACYL-CARRIER-PROTEIN] REDUCTASE FABG"/>
    <property type="match status" value="1"/>
</dbReference>
<dbReference type="InterPro" id="IPR050259">
    <property type="entry name" value="SDR"/>
</dbReference>
<dbReference type="EMBL" id="FNNC01000001">
    <property type="protein sequence ID" value="SDW03906.1"/>
    <property type="molecule type" value="Genomic_DNA"/>
</dbReference>
<keyword evidence="5 14" id="KW-0444">Lipid biosynthesis</keyword>
<dbReference type="PANTHER" id="PTHR42879">
    <property type="entry name" value="3-OXOACYL-(ACYL-CARRIER-PROTEIN) REDUCTASE"/>
    <property type="match status" value="1"/>
</dbReference>
<comment type="catalytic activity">
    <reaction evidence="11 14">
        <text>a (3R)-hydroxyacyl-[ACP] + NADP(+) = a 3-oxoacyl-[ACP] + NADPH + H(+)</text>
        <dbReference type="Rhea" id="RHEA:17397"/>
        <dbReference type="Rhea" id="RHEA-COMP:9916"/>
        <dbReference type="Rhea" id="RHEA-COMP:9945"/>
        <dbReference type="ChEBI" id="CHEBI:15378"/>
        <dbReference type="ChEBI" id="CHEBI:57783"/>
        <dbReference type="ChEBI" id="CHEBI:58349"/>
        <dbReference type="ChEBI" id="CHEBI:78776"/>
        <dbReference type="ChEBI" id="CHEBI:78827"/>
        <dbReference type="EC" id="1.1.1.100"/>
    </reaction>
</comment>
<proteinExistence type="inferred from homology"/>
<feature type="active site" description="Proton acceptor" evidence="12">
    <location>
        <position position="155"/>
    </location>
</feature>
<evidence type="ECO:0000256" key="5">
    <source>
        <dbReference type="ARBA" id="ARBA00022516"/>
    </source>
</evidence>
<organism evidence="16 17">
    <name type="scientific">Marinococcus luteus</name>
    <dbReference type="NCBI Taxonomy" id="1122204"/>
    <lineage>
        <taxon>Bacteria</taxon>
        <taxon>Bacillati</taxon>
        <taxon>Bacillota</taxon>
        <taxon>Bacilli</taxon>
        <taxon>Bacillales</taxon>
        <taxon>Bacillaceae</taxon>
        <taxon>Marinococcus</taxon>
    </lineage>
</organism>
<dbReference type="GO" id="GO:0004316">
    <property type="term" value="F:3-oxoacyl-[acyl-carrier-protein] reductase (NADPH) activity"/>
    <property type="evidence" value="ECO:0007669"/>
    <property type="project" value="UniProtKB-UniRule"/>
</dbReference>
<dbReference type="Proteomes" id="UP000199488">
    <property type="component" value="Unassembled WGS sequence"/>
</dbReference>
<dbReference type="PRINTS" id="PR00080">
    <property type="entry name" value="SDRFAMILY"/>
</dbReference>
<keyword evidence="17" id="KW-1185">Reference proteome</keyword>
<protein>
    <recommendedName>
        <fullName evidence="14">3-oxoacyl-[acyl-carrier-protein] reductase</fullName>
        <ecNumber evidence="14">1.1.1.100</ecNumber>
    </recommendedName>
</protein>
<comment type="pathway">
    <text evidence="2 14">Lipid metabolism; fatty acid biosynthesis.</text>
</comment>
<dbReference type="Gene3D" id="3.40.50.720">
    <property type="entry name" value="NAD(P)-binding Rossmann-like Domain"/>
    <property type="match status" value="1"/>
</dbReference>
<dbReference type="InterPro" id="IPR011284">
    <property type="entry name" value="3oxo_ACP_reduc"/>
</dbReference>
<dbReference type="AlphaFoldDB" id="A0A1H2Q9R8"/>
<evidence type="ECO:0000256" key="6">
    <source>
        <dbReference type="ARBA" id="ARBA00022832"/>
    </source>
</evidence>
<keyword evidence="8 14" id="KW-0560">Oxidoreductase</keyword>
<name>A0A1H2Q9R8_9BACI</name>
<evidence type="ECO:0000256" key="8">
    <source>
        <dbReference type="ARBA" id="ARBA00023002"/>
    </source>
</evidence>
<feature type="binding site" evidence="13">
    <location>
        <begin position="12"/>
        <end position="15"/>
    </location>
    <ligand>
        <name>NADP(+)</name>
        <dbReference type="ChEBI" id="CHEBI:58349"/>
    </ligand>
</feature>
<evidence type="ECO:0000256" key="7">
    <source>
        <dbReference type="ARBA" id="ARBA00022857"/>
    </source>
</evidence>
<dbReference type="RefSeq" id="WP_091610271.1">
    <property type="nucleotide sequence ID" value="NZ_FNNC01000001.1"/>
</dbReference>
<dbReference type="NCBIfam" id="NF005559">
    <property type="entry name" value="PRK07231.1"/>
    <property type="match status" value="1"/>
</dbReference>
<dbReference type="PRINTS" id="PR00081">
    <property type="entry name" value="GDHRDH"/>
</dbReference>
<dbReference type="STRING" id="1122204.SAMN05421781_0222"/>
<evidence type="ECO:0000256" key="4">
    <source>
        <dbReference type="ARBA" id="ARBA00011881"/>
    </source>
</evidence>
<dbReference type="UniPathway" id="UPA00094"/>
<sequence length="248" mass="26364">MNFEGQSVLVTGASRGIGKAIALGFAAQGANVAINYAGSREKAEETASQCGKHGVKTLVIQADVSSESDVKEMLKQVTEEFGGIDVLVNNAGITKDNLLMRMKEDEWDDVIDTNLKSVFLTSRAAARPMMKKRGGTIINMASVVGTTGNPGQANYTASKAGVVGLTKTLARELASRNIRVNAVAPGFISTEMTDELEEGTKEQMMQQIPLQKLGDTEDVANTVLFLASDSAKYMTGQTLHVDGGMVMP</sequence>
<dbReference type="Pfam" id="PF13561">
    <property type="entry name" value="adh_short_C2"/>
    <property type="match status" value="1"/>
</dbReference>
<dbReference type="FunFam" id="3.40.50.720:FF:000037">
    <property type="entry name" value="3-oxoacyl-[acyl-carrier-protein] reductase FabG"/>
    <property type="match status" value="1"/>
</dbReference>
<evidence type="ECO:0000256" key="2">
    <source>
        <dbReference type="ARBA" id="ARBA00005194"/>
    </source>
</evidence>
<dbReference type="InterPro" id="IPR002347">
    <property type="entry name" value="SDR_fam"/>
</dbReference>
<evidence type="ECO:0000259" key="15">
    <source>
        <dbReference type="SMART" id="SM00822"/>
    </source>
</evidence>
<keyword evidence="6 14" id="KW-0276">Fatty acid metabolism</keyword>
<evidence type="ECO:0000256" key="12">
    <source>
        <dbReference type="PIRSR" id="PIRSR611284-1"/>
    </source>
</evidence>
<feature type="binding site" evidence="13">
    <location>
        <position position="90"/>
    </location>
    <ligand>
        <name>NADP(+)</name>
        <dbReference type="ChEBI" id="CHEBI:58349"/>
    </ligand>
</feature>
<keyword evidence="7 13" id="KW-0521">NADP</keyword>
<dbReference type="InterPro" id="IPR057326">
    <property type="entry name" value="KR_dom"/>
</dbReference>
<reference evidence="16 17" key="1">
    <citation type="submission" date="2016-10" db="EMBL/GenBank/DDBJ databases">
        <authorList>
            <person name="de Groot N.N."/>
        </authorList>
    </citation>
    <scope>NUCLEOTIDE SEQUENCE [LARGE SCALE GENOMIC DNA]</scope>
    <source>
        <strain evidence="16 17">DSM 23126</strain>
    </source>
</reference>
<evidence type="ECO:0000256" key="14">
    <source>
        <dbReference type="RuleBase" id="RU366074"/>
    </source>
</evidence>
<dbReference type="GO" id="GO:0051287">
    <property type="term" value="F:NAD binding"/>
    <property type="evidence" value="ECO:0007669"/>
    <property type="project" value="UniProtKB-UniRule"/>
</dbReference>
<dbReference type="NCBIfam" id="NF004199">
    <property type="entry name" value="PRK05653.1-4"/>
    <property type="match status" value="1"/>
</dbReference>
<evidence type="ECO:0000256" key="1">
    <source>
        <dbReference type="ARBA" id="ARBA00002607"/>
    </source>
</evidence>
<dbReference type="OrthoDB" id="9803333at2"/>